<dbReference type="PROSITE" id="PS00606">
    <property type="entry name" value="KS3_1"/>
    <property type="match status" value="1"/>
</dbReference>
<dbReference type="InterPro" id="IPR014031">
    <property type="entry name" value="Ketoacyl_synth_C"/>
</dbReference>
<dbReference type="GO" id="GO:0017000">
    <property type="term" value="P:antibiotic biosynthetic process"/>
    <property type="evidence" value="ECO:0007669"/>
    <property type="project" value="UniProtKB-KW"/>
</dbReference>
<dbReference type="Pfam" id="PF02801">
    <property type="entry name" value="Ketoacyl-synt_C"/>
    <property type="match status" value="1"/>
</dbReference>
<dbReference type="GO" id="GO:0071770">
    <property type="term" value="P:DIM/DIP cell wall layer assembly"/>
    <property type="evidence" value="ECO:0007669"/>
    <property type="project" value="TreeGrafter"/>
</dbReference>
<dbReference type="Pfam" id="PF00698">
    <property type="entry name" value="Acyl_transf_1"/>
    <property type="match status" value="1"/>
</dbReference>
<dbReference type="SUPFAM" id="SSF52151">
    <property type="entry name" value="FabD/lysophospholipase-like"/>
    <property type="match status" value="1"/>
</dbReference>
<proteinExistence type="predicted"/>
<dbReference type="InterPro" id="IPR014030">
    <property type="entry name" value="Ketoacyl_synth_N"/>
</dbReference>
<dbReference type="Proteomes" id="UP000248039">
    <property type="component" value="Unassembled WGS sequence"/>
</dbReference>
<keyword evidence="1" id="KW-0596">Phosphopantetheine</keyword>
<keyword evidence="2" id="KW-0597">Phosphoprotein</keyword>
<dbReference type="InterPro" id="IPR032821">
    <property type="entry name" value="PKS_assoc"/>
</dbReference>
<organism evidence="8 9">
    <name type="scientific">Streptomyces tateyamensis</name>
    <dbReference type="NCBI Taxonomy" id="565073"/>
    <lineage>
        <taxon>Bacteria</taxon>
        <taxon>Bacillati</taxon>
        <taxon>Actinomycetota</taxon>
        <taxon>Actinomycetes</taxon>
        <taxon>Kitasatosporales</taxon>
        <taxon>Streptomycetaceae</taxon>
        <taxon>Streptomyces</taxon>
    </lineage>
</organism>
<dbReference type="InterPro" id="IPR016035">
    <property type="entry name" value="Acyl_Trfase/lysoPLipase"/>
</dbReference>
<dbReference type="OrthoDB" id="9778690at2"/>
<evidence type="ECO:0000256" key="2">
    <source>
        <dbReference type="ARBA" id="ARBA00022553"/>
    </source>
</evidence>
<keyword evidence="5" id="KW-0012">Acyltransferase</keyword>
<dbReference type="RefSeq" id="WP_110670061.1">
    <property type="nucleotide sequence ID" value="NZ_PYBW01000049.1"/>
</dbReference>
<evidence type="ECO:0000256" key="3">
    <source>
        <dbReference type="ARBA" id="ARBA00022679"/>
    </source>
</evidence>
<evidence type="ECO:0000313" key="8">
    <source>
        <dbReference type="EMBL" id="PYC78548.1"/>
    </source>
</evidence>
<keyword evidence="4" id="KW-0045">Antibiotic biosynthesis</keyword>
<accession>A0A2V4NAD3</accession>
<dbReference type="Pfam" id="PF00109">
    <property type="entry name" value="ketoacyl-synt"/>
    <property type="match status" value="1"/>
</dbReference>
<dbReference type="Gene3D" id="3.30.70.3290">
    <property type="match status" value="2"/>
</dbReference>
<dbReference type="PANTHER" id="PTHR43775">
    <property type="entry name" value="FATTY ACID SYNTHASE"/>
    <property type="match status" value="1"/>
</dbReference>
<dbReference type="InterPro" id="IPR016039">
    <property type="entry name" value="Thiolase-like"/>
</dbReference>
<dbReference type="GO" id="GO:0004315">
    <property type="term" value="F:3-oxoacyl-[acyl-carrier-protein] synthase activity"/>
    <property type="evidence" value="ECO:0007669"/>
    <property type="project" value="InterPro"/>
</dbReference>
<feature type="domain" description="Carrier" evidence="6">
    <location>
        <begin position="822"/>
        <end position="900"/>
    </location>
</feature>
<dbReference type="InterPro" id="IPR050091">
    <property type="entry name" value="PKS_NRPS_Biosynth_Enz"/>
</dbReference>
<dbReference type="GO" id="GO:0005737">
    <property type="term" value="C:cytoplasm"/>
    <property type="evidence" value="ECO:0007669"/>
    <property type="project" value="TreeGrafter"/>
</dbReference>
<evidence type="ECO:0000256" key="1">
    <source>
        <dbReference type="ARBA" id="ARBA00022450"/>
    </source>
</evidence>
<dbReference type="PANTHER" id="PTHR43775:SF37">
    <property type="entry name" value="SI:DKEY-61P9.11"/>
    <property type="match status" value="1"/>
</dbReference>
<dbReference type="SUPFAM" id="SSF53901">
    <property type="entry name" value="Thiolase-like"/>
    <property type="match status" value="1"/>
</dbReference>
<dbReference type="SUPFAM" id="SSF47336">
    <property type="entry name" value="ACP-like"/>
    <property type="match status" value="1"/>
</dbReference>
<comment type="caution">
    <text evidence="8">The sequence shown here is derived from an EMBL/GenBank/DDBJ whole genome shotgun (WGS) entry which is preliminary data.</text>
</comment>
<feature type="domain" description="Ketosynthase family 3 (KS3)" evidence="7">
    <location>
        <begin position="1"/>
        <end position="416"/>
    </location>
</feature>
<dbReference type="GO" id="GO:0004312">
    <property type="term" value="F:fatty acid synthase activity"/>
    <property type="evidence" value="ECO:0007669"/>
    <property type="project" value="TreeGrafter"/>
</dbReference>
<dbReference type="Gene3D" id="1.10.1200.10">
    <property type="entry name" value="ACP-like"/>
    <property type="match status" value="1"/>
</dbReference>
<keyword evidence="9" id="KW-1185">Reference proteome</keyword>
<dbReference type="Gene3D" id="3.40.366.10">
    <property type="entry name" value="Malonyl-Coenzyme A Acyl Carrier Protein, domain 2"/>
    <property type="match status" value="2"/>
</dbReference>
<dbReference type="GO" id="GO:0006633">
    <property type="term" value="P:fatty acid biosynthetic process"/>
    <property type="evidence" value="ECO:0007669"/>
    <property type="project" value="InterPro"/>
</dbReference>
<dbReference type="Pfam" id="PF00550">
    <property type="entry name" value="PP-binding"/>
    <property type="match status" value="1"/>
</dbReference>
<dbReference type="InterPro" id="IPR014043">
    <property type="entry name" value="Acyl_transferase_dom"/>
</dbReference>
<dbReference type="InterPro" id="IPR018201">
    <property type="entry name" value="Ketoacyl_synth_AS"/>
</dbReference>
<dbReference type="CDD" id="cd00833">
    <property type="entry name" value="PKS"/>
    <property type="match status" value="1"/>
</dbReference>
<reference evidence="8 9" key="1">
    <citation type="submission" date="2018-03" db="EMBL/GenBank/DDBJ databases">
        <title>Bioinformatic expansion and discovery of thiopeptide antibiotics.</title>
        <authorList>
            <person name="Schwalen C.J."/>
            <person name="Hudson G.A."/>
            <person name="Mitchell D.A."/>
        </authorList>
    </citation>
    <scope>NUCLEOTIDE SEQUENCE [LARGE SCALE GENOMIC DNA]</scope>
    <source>
        <strain evidence="8 9">ATCC 21389</strain>
    </source>
</reference>
<name>A0A2V4NAD3_9ACTN</name>
<dbReference type="GO" id="GO:0005886">
    <property type="term" value="C:plasma membrane"/>
    <property type="evidence" value="ECO:0007669"/>
    <property type="project" value="TreeGrafter"/>
</dbReference>
<dbReference type="PROSITE" id="PS52004">
    <property type="entry name" value="KS3_2"/>
    <property type="match status" value="1"/>
</dbReference>
<evidence type="ECO:0000259" key="7">
    <source>
        <dbReference type="PROSITE" id="PS52004"/>
    </source>
</evidence>
<dbReference type="EMBL" id="PYBW01000049">
    <property type="protein sequence ID" value="PYC78548.1"/>
    <property type="molecule type" value="Genomic_DNA"/>
</dbReference>
<dbReference type="Gene3D" id="3.40.47.10">
    <property type="match status" value="1"/>
</dbReference>
<dbReference type="SMART" id="SM00825">
    <property type="entry name" value="PKS_KS"/>
    <property type="match status" value="1"/>
</dbReference>
<dbReference type="Pfam" id="PF16197">
    <property type="entry name" value="KAsynt_C_assoc"/>
    <property type="match status" value="1"/>
</dbReference>
<dbReference type="InterPro" id="IPR036736">
    <property type="entry name" value="ACP-like_sf"/>
</dbReference>
<dbReference type="InterPro" id="IPR020841">
    <property type="entry name" value="PKS_Beta-ketoAc_synthase_dom"/>
</dbReference>
<dbReference type="InterPro" id="IPR001227">
    <property type="entry name" value="Ac_transferase_dom_sf"/>
</dbReference>
<keyword evidence="3" id="KW-0808">Transferase</keyword>
<dbReference type="PROSITE" id="PS50075">
    <property type="entry name" value="CARRIER"/>
    <property type="match status" value="1"/>
</dbReference>
<evidence type="ECO:0000256" key="5">
    <source>
        <dbReference type="ARBA" id="ARBA00023315"/>
    </source>
</evidence>
<evidence type="ECO:0000313" key="9">
    <source>
        <dbReference type="Proteomes" id="UP000248039"/>
    </source>
</evidence>
<protein>
    <submittedName>
        <fullName evidence="8">Polyketide synthase</fullName>
    </submittedName>
</protein>
<evidence type="ECO:0000259" key="6">
    <source>
        <dbReference type="PROSITE" id="PS50075"/>
    </source>
</evidence>
<evidence type="ECO:0000256" key="4">
    <source>
        <dbReference type="ARBA" id="ARBA00023194"/>
    </source>
</evidence>
<gene>
    <name evidence="8" type="ORF">C7C46_15665</name>
</gene>
<sequence length="913" mass="95362">MPAVAIVGLDCAFPGAPDPEAYWDLLMRGAEAVGPIPEQRWDPREVAGGSRGAMTQGGFLAAPDVFDNAFFAIAPREAAAMDPQQRLLLQCAWRALEDAGRAPRSLTGQGVGVFVGTMGSEWAQLHLPDHTRVNAQFGVGSTVAMAANRISHHLGLTGPSLVVDTACSSSLVAVHLAVNSLLSGECDLALAGGANLVLTPSLGVVYGHLGLASAQGRCLPFGAEADGIVRSDGVGLVALRRLDDALADQQPVYAVIRGTAVNQDGRSNGITAPNPWAQQAVLESAYRRAGVTPDQIRFVETHGTGTVLGDMLEVRALGLVHGIERELPCAIGSVKGNLGHAEGAAGIAGLIKTALSLRHRMVPATRFGHQENPQLRLADRGLSLLKAPLRLGGQEVLAGVSSFGIGGTNAHVVLASAPRPEPVRRPRRVDGPVGCGVFTLTADTPEALRRNLTAAAEAIGRRPRGEAAPLCWSSNRVKTGLAYRAAVVAGDTVELAEKLRAAAEDELLRAGVAVRPGRGPVTVFLFSGEGAACAGMTARLYAEHEVYRRLLGEADAALGPYLGVGVRDLLLAGDERAARGPLARPAQFAVGYALAGTLRELGVHPAGVLGHGVGEYAAAVHAGALDLDAAARLLAAHALPERGDFASVARTVTPAAPALPFASTLYGRLLVDEQLDAAYWSAQAFTAVHFHEAFAALNAALTPSHVVEIGARIDLLDQLAGADLAEGGRLLSASPEPGAGAAALADLVAELYLAGLDPAWEACYPAEHRTLERLLPYAFSAETRYWKRSWASSQPAPAAAPAAAGAPRTIAQSLVMAAQQVDPVTRLVIEAVREVGAYEADRVTPATRLYQDLGFDSVMLMQLKDVLEARMPQMADISVQQLLPALHSVATIAEFLNEWITVQVAAPSLPGRS</sequence>
<dbReference type="SMART" id="SM00827">
    <property type="entry name" value="PKS_AT"/>
    <property type="match status" value="1"/>
</dbReference>
<dbReference type="InterPro" id="IPR009081">
    <property type="entry name" value="PP-bd_ACP"/>
</dbReference>
<dbReference type="AlphaFoldDB" id="A0A2V4NAD3"/>